<keyword evidence="3" id="KW-1003">Cell membrane</keyword>
<sequence>MSERADVIRFAGIWTASLLSGVGSSLTAFVLGVWVYQTTGSPTQFALVMLCGLLPGILIGPFAGMVADRFDRRWVLIVTDCLAALPTAAVAALVSADLLEVWHLCLATAISAACGTFHVTTYQAMTPLLIPAKHLGRANGLMQLTAASQIAAPVLAGGLMVAIGMAGVLVVDLGTFSVAVLTLLLVRLPAAVLRPNQGRDRPAVGADLAWGWRHLRARPALMGLVLVQTGFNFVFAVAGVLVQPLIMSFASPGVLGVLMFAGGAGMFAGGLFMAAWGGPARRVGGMALFMALGSLFLMAHALRPSPLLVGVAAAAFLFTLPVVNGCAHTVMQAKVERDVLGRVLGTAHSLGAAATPIAYLLAAPLAEYLAAPLLRQDGALAGSLGALVGVGEGRGIALVLLADGVLLAALAAAVVLAPRLRTLESVLPDAAPQSVTTG</sequence>
<feature type="transmembrane region" description="Helical" evidence="7">
    <location>
        <begin position="74"/>
        <end position="95"/>
    </location>
</feature>
<feature type="transmembrane region" description="Helical" evidence="7">
    <location>
        <begin position="46"/>
        <end position="67"/>
    </location>
</feature>
<organism evidence="8 9">
    <name type="scientific">Nonomuraea roseola</name>
    <dbReference type="NCBI Taxonomy" id="46179"/>
    <lineage>
        <taxon>Bacteria</taxon>
        <taxon>Bacillati</taxon>
        <taxon>Actinomycetota</taxon>
        <taxon>Actinomycetes</taxon>
        <taxon>Streptosporangiales</taxon>
        <taxon>Streptosporangiaceae</taxon>
        <taxon>Nonomuraea</taxon>
    </lineage>
</organism>
<dbReference type="Proteomes" id="UP001589646">
    <property type="component" value="Unassembled WGS sequence"/>
</dbReference>
<feature type="transmembrane region" description="Helical" evidence="7">
    <location>
        <begin position="339"/>
        <end position="362"/>
    </location>
</feature>
<dbReference type="Pfam" id="PF07690">
    <property type="entry name" value="MFS_1"/>
    <property type="match status" value="1"/>
</dbReference>
<feature type="transmembrane region" description="Helical" evidence="7">
    <location>
        <begin position="220"/>
        <end position="242"/>
    </location>
</feature>
<feature type="transmembrane region" description="Helical" evidence="7">
    <location>
        <begin position="283"/>
        <end position="301"/>
    </location>
</feature>
<feature type="transmembrane region" description="Helical" evidence="7">
    <location>
        <begin position="150"/>
        <end position="170"/>
    </location>
</feature>
<dbReference type="PANTHER" id="PTHR43266:SF2">
    <property type="entry name" value="MAJOR FACILITATOR SUPERFAMILY (MFS) PROFILE DOMAIN-CONTAINING PROTEIN"/>
    <property type="match status" value="1"/>
</dbReference>
<name>A0ABV5QD43_9ACTN</name>
<feature type="transmembrane region" description="Helical" evidence="7">
    <location>
        <begin position="12"/>
        <end position="34"/>
    </location>
</feature>
<evidence type="ECO:0000256" key="6">
    <source>
        <dbReference type="ARBA" id="ARBA00023136"/>
    </source>
</evidence>
<evidence type="ECO:0000256" key="2">
    <source>
        <dbReference type="ARBA" id="ARBA00022448"/>
    </source>
</evidence>
<feature type="transmembrane region" description="Helical" evidence="7">
    <location>
        <begin position="254"/>
        <end position="276"/>
    </location>
</feature>
<dbReference type="InterPro" id="IPR036259">
    <property type="entry name" value="MFS_trans_sf"/>
</dbReference>
<comment type="caution">
    <text evidence="8">The sequence shown here is derived from an EMBL/GenBank/DDBJ whole genome shotgun (WGS) entry which is preliminary data.</text>
</comment>
<keyword evidence="4 7" id="KW-0812">Transmembrane</keyword>
<evidence type="ECO:0000256" key="3">
    <source>
        <dbReference type="ARBA" id="ARBA00022475"/>
    </source>
</evidence>
<feature type="transmembrane region" description="Helical" evidence="7">
    <location>
        <begin position="307"/>
        <end position="327"/>
    </location>
</feature>
<keyword evidence="5 7" id="KW-1133">Transmembrane helix</keyword>
<keyword evidence="2" id="KW-0813">Transport</keyword>
<proteinExistence type="predicted"/>
<reference evidence="8 9" key="1">
    <citation type="submission" date="2024-09" db="EMBL/GenBank/DDBJ databases">
        <authorList>
            <person name="Sun Q."/>
            <person name="Mori K."/>
        </authorList>
    </citation>
    <scope>NUCLEOTIDE SEQUENCE [LARGE SCALE GENOMIC DNA]</scope>
    <source>
        <strain evidence="8 9">JCM 3323</strain>
    </source>
</reference>
<dbReference type="SUPFAM" id="SSF103473">
    <property type="entry name" value="MFS general substrate transporter"/>
    <property type="match status" value="1"/>
</dbReference>
<dbReference type="RefSeq" id="WP_346121511.1">
    <property type="nucleotide sequence ID" value="NZ_BAAAXC010000012.1"/>
</dbReference>
<evidence type="ECO:0000313" key="9">
    <source>
        <dbReference type="Proteomes" id="UP001589646"/>
    </source>
</evidence>
<evidence type="ECO:0000256" key="1">
    <source>
        <dbReference type="ARBA" id="ARBA00004651"/>
    </source>
</evidence>
<feature type="transmembrane region" description="Helical" evidence="7">
    <location>
        <begin position="396"/>
        <end position="417"/>
    </location>
</feature>
<evidence type="ECO:0000256" key="4">
    <source>
        <dbReference type="ARBA" id="ARBA00022692"/>
    </source>
</evidence>
<evidence type="ECO:0000256" key="7">
    <source>
        <dbReference type="SAM" id="Phobius"/>
    </source>
</evidence>
<evidence type="ECO:0000313" key="8">
    <source>
        <dbReference type="EMBL" id="MFB9532853.1"/>
    </source>
</evidence>
<protein>
    <submittedName>
        <fullName evidence="8">MFS transporter</fullName>
    </submittedName>
</protein>
<dbReference type="Gene3D" id="1.20.1250.20">
    <property type="entry name" value="MFS general substrate transporter like domains"/>
    <property type="match status" value="1"/>
</dbReference>
<accession>A0ABV5QD43</accession>
<gene>
    <name evidence="8" type="ORF">ACFFRN_40165</name>
</gene>
<dbReference type="EMBL" id="JBHMCE010000015">
    <property type="protein sequence ID" value="MFB9532853.1"/>
    <property type="molecule type" value="Genomic_DNA"/>
</dbReference>
<dbReference type="CDD" id="cd06173">
    <property type="entry name" value="MFS_MefA_like"/>
    <property type="match status" value="1"/>
</dbReference>
<dbReference type="PANTHER" id="PTHR43266">
    <property type="entry name" value="MACROLIDE-EFFLUX PROTEIN"/>
    <property type="match status" value="1"/>
</dbReference>
<dbReference type="InterPro" id="IPR011701">
    <property type="entry name" value="MFS"/>
</dbReference>
<evidence type="ECO:0000256" key="5">
    <source>
        <dbReference type="ARBA" id="ARBA00022989"/>
    </source>
</evidence>
<keyword evidence="9" id="KW-1185">Reference proteome</keyword>
<comment type="subcellular location">
    <subcellularLocation>
        <location evidence="1">Cell membrane</location>
        <topology evidence="1">Multi-pass membrane protein</topology>
    </subcellularLocation>
</comment>
<keyword evidence="6 7" id="KW-0472">Membrane</keyword>